<evidence type="ECO:0000313" key="7">
    <source>
        <dbReference type="Proteomes" id="UP000046393"/>
    </source>
</evidence>
<dbReference type="AlphaFoldDB" id="A0A0N5APH6"/>
<dbReference type="PANTHER" id="PTHR10736">
    <property type="entry name" value="BESTROPHIN"/>
    <property type="match status" value="1"/>
</dbReference>
<comment type="subcellular location">
    <subcellularLocation>
        <location evidence="6">Cell membrane</location>
        <topology evidence="6">Multi-pass membrane protein</topology>
    </subcellularLocation>
    <subcellularLocation>
        <location evidence="1">Membrane</location>
    </subcellularLocation>
</comment>
<dbReference type="GO" id="GO:0005886">
    <property type="term" value="C:plasma membrane"/>
    <property type="evidence" value="ECO:0007669"/>
    <property type="project" value="UniProtKB-SubCell"/>
</dbReference>
<dbReference type="InterPro" id="IPR000615">
    <property type="entry name" value="Bestrophin"/>
</dbReference>
<keyword evidence="2" id="KW-0812">Transmembrane</keyword>
<keyword evidence="7" id="KW-1185">Reference proteome</keyword>
<keyword evidence="6" id="KW-0407">Ion channel</keyword>
<dbReference type="STRING" id="451379.A0A0N5APH6"/>
<evidence type="ECO:0000256" key="6">
    <source>
        <dbReference type="RuleBase" id="RU363126"/>
    </source>
</evidence>
<evidence type="ECO:0000256" key="3">
    <source>
        <dbReference type="ARBA" id="ARBA00022989"/>
    </source>
</evidence>
<dbReference type="InterPro" id="IPR021134">
    <property type="entry name" value="Bestrophin-like"/>
</dbReference>
<keyword evidence="6" id="KW-0813">Transport</keyword>
<sequence length="270" mass="31098">MPIGYITSLEAPFIEDTKFWLPVKWAFHLAQKARNDGFISSDQGVCTTFRREVIGLYLTDWIPVPLLYTQVMLTCVRIYFLVALIAQQYVDAKSTNGKITPIDAYIPFLEIIQFLCYVGWMKVAEALVNPFGDDDSDFETYLIVKRNLGLALSTVDENIYWIPSLKRDVFWNERNPDMLYTVETANIEQHPNLGSAAIRMQSRRLSHDSRMIMIKRGSDLSFPTALYDYVRLPETKVLRPIIDNSYSFELSSDGQLSDTSLWHMPIKKIS</sequence>
<evidence type="ECO:0000256" key="2">
    <source>
        <dbReference type="ARBA" id="ARBA00022692"/>
    </source>
</evidence>
<organism evidence="7 8">
    <name type="scientific">Syphacia muris</name>
    <dbReference type="NCBI Taxonomy" id="451379"/>
    <lineage>
        <taxon>Eukaryota</taxon>
        <taxon>Metazoa</taxon>
        <taxon>Ecdysozoa</taxon>
        <taxon>Nematoda</taxon>
        <taxon>Chromadorea</taxon>
        <taxon>Rhabditida</taxon>
        <taxon>Spirurina</taxon>
        <taxon>Oxyuridomorpha</taxon>
        <taxon>Oxyuroidea</taxon>
        <taxon>Oxyuridae</taxon>
        <taxon>Syphacia</taxon>
    </lineage>
</organism>
<dbReference type="Proteomes" id="UP000046393">
    <property type="component" value="Unplaced"/>
</dbReference>
<dbReference type="GO" id="GO:0034707">
    <property type="term" value="C:chloride channel complex"/>
    <property type="evidence" value="ECO:0007669"/>
    <property type="project" value="UniProtKB-KW"/>
</dbReference>
<keyword evidence="4" id="KW-0472">Membrane</keyword>
<protein>
    <recommendedName>
        <fullName evidence="6">Bestrophin homolog</fullName>
    </recommendedName>
</protein>
<reference evidence="8" key="1">
    <citation type="submission" date="2017-02" db="UniProtKB">
        <authorList>
            <consortium name="WormBaseParasite"/>
        </authorList>
    </citation>
    <scope>IDENTIFICATION</scope>
</reference>
<dbReference type="WBParaSite" id="SMUV_0000655301-mRNA-1">
    <property type="protein sequence ID" value="SMUV_0000655301-mRNA-1"/>
    <property type="gene ID" value="SMUV_0000655301"/>
</dbReference>
<evidence type="ECO:0000313" key="8">
    <source>
        <dbReference type="WBParaSite" id="SMUV_0000655301-mRNA-1"/>
    </source>
</evidence>
<name>A0A0N5APH6_9BILA</name>
<keyword evidence="3" id="KW-1133">Transmembrane helix</keyword>
<evidence type="ECO:0000256" key="1">
    <source>
        <dbReference type="ARBA" id="ARBA00004370"/>
    </source>
</evidence>
<keyword evidence="6" id="KW-0869">Chloride channel</keyword>
<keyword evidence="6" id="KW-0868">Chloride</keyword>
<dbReference type="Pfam" id="PF01062">
    <property type="entry name" value="Bestrophin"/>
    <property type="match status" value="1"/>
</dbReference>
<keyword evidence="6" id="KW-1003">Cell membrane</keyword>
<comment type="function">
    <text evidence="6">Forms chloride channels.</text>
</comment>
<comment type="similarity">
    <text evidence="5 6">Belongs to the anion channel-forming bestrophin (TC 1.A.46) family. Calcium-sensitive chloride channel subfamily.</text>
</comment>
<proteinExistence type="inferred from homology"/>
<evidence type="ECO:0000256" key="5">
    <source>
        <dbReference type="ARBA" id="ARBA00034769"/>
    </source>
</evidence>
<accession>A0A0N5APH6</accession>
<evidence type="ECO:0000256" key="4">
    <source>
        <dbReference type="ARBA" id="ARBA00023136"/>
    </source>
</evidence>
<keyword evidence="6" id="KW-0406">Ion transport</keyword>
<dbReference type="GO" id="GO:0005254">
    <property type="term" value="F:chloride channel activity"/>
    <property type="evidence" value="ECO:0007669"/>
    <property type="project" value="UniProtKB-KW"/>
</dbReference>
<dbReference type="PANTHER" id="PTHR10736:SF0">
    <property type="entry name" value="BESTROPHIN HOMOLOG"/>
    <property type="match status" value="1"/>
</dbReference>